<dbReference type="PROSITE" id="PS51177">
    <property type="entry name" value="LUMAZINE_BIND"/>
    <property type="match status" value="2"/>
</dbReference>
<evidence type="ECO:0000259" key="9">
    <source>
        <dbReference type="PROSITE" id="PS51177"/>
    </source>
</evidence>
<dbReference type="Gene3D" id="2.40.30.20">
    <property type="match status" value="2"/>
</dbReference>
<dbReference type="GO" id="GO:0004746">
    <property type="term" value="F:riboflavin synthase activity"/>
    <property type="evidence" value="ECO:0007669"/>
    <property type="project" value="UniProtKB-EC"/>
</dbReference>
<dbReference type="InterPro" id="IPR017938">
    <property type="entry name" value="Riboflavin_synthase-like_b-brl"/>
</dbReference>
<accession>A0AAD4C1A2</accession>
<dbReference type="PIRSF" id="PIRSF000498">
    <property type="entry name" value="Riboflavin_syn_A"/>
    <property type="match status" value="1"/>
</dbReference>
<dbReference type="NCBIfam" id="TIGR00187">
    <property type="entry name" value="ribE"/>
    <property type="match status" value="1"/>
</dbReference>
<reference evidence="10" key="2">
    <citation type="journal article" date="2020" name="Nat. Commun.">
        <title>Large-scale genome sequencing of mycorrhizal fungi provides insights into the early evolution of symbiotic traits.</title>
        <authorList>
            <person name="Miyauchi S."/>
            <person name="Kiss E."/>
            <person name="Kuo A."/>
            <person name="Drula E."/>
            <person name="Kohler A."/>
            <person name="Sanchez-Garcia M."/>
            <person name="Morin E."/>
            <person name="Andreopoulos B."/>
            <person name="Barry K.W."/>
            <person name="Bonito G."/>
            <person name="Buee M."/>
            <person name="Carver A."/>
            <person name="Chen C."/>
            <person name="Cichocki N."/>
            <person name="Clum A."/>
            <person name="Culley D."/>
            <person name="Crous P.W."/>
            <person name="Fauchery L."/>
            <person name="Girlanda M."/>
            <person name="Hayes R.D."/>
            <person name="Keri Z."/>
            <person name="LaButti K."/>
            <person name="Lipzen A."/>
            <person name="Lombard V."/>
            <person name="Magnuson J."/>
            <person name="Maillard F."/>
            <person name="Murat C."/>
            <person name="Nolan M."/>
            <person name="Ohm R.A."/>
            <person name="Pangilinan J."/>
            <person name="Pereira M.F."/>
            <person name="Perotto S."/>
            <person name="Peter M."/>
            <person name="Pfister S."/>
            <person name="Riley R."/>
            <person name="Sitrit Y."/>
            <person name="Stielow J.B."/>
            <person name="Szollosi G."/>
            <person name="Zifcakova L."/>
            <person name="Stursova M."/>
            <person name="Spatafora J.W."/>
            <person name="Tedersoo L."/>
            <person name="Vaario L.M."/>
            <person name="Yamada A."/>
            <person name="Yan M."/>
            <person name="Wang P."/>
            <person name="Xu J."/>
            <person name="Bruns T."/>
            <person name="Baldrian P."/>
            <person name="Vilgalys R."/>
            <person name="Dunand C."/>
            <person name="Henrissat B."/>
            <person name="Grigoriev I.V."/>
            <person name="Hibbett D."/>
            <person name="Nagy L.G."/>
            <person name="Martin F.M."/>
        </authorList>
    </citation>
    <scope>NUCLEOTIDE SEQUENCE</scope>
    <source>
        <strain evidence="10">BED1</strain>
    </source>
</reference>
<dbReference type="PANTHER" id="PTHR21098">
    <property type="entry name" value="RIBOFLAVIN SYNTHASE ALPHA CHAIN"/>
    <property type="match status" value="1"/>
</dbReference>
<protein>
    <recommendedName>
        <fullName evidence="4">Riboflavin synthase</fullName>
        <ecNumber evidence="3">2.5.1.9</ecNumber>
    </recommendedName>
</protein>
<keyword evidence="11" id="KW-1185">Reference proteome</keyword>
<organism evidence="10 11">
    <name type="scientific">Boletus edulis BED1</name>
    <dbReference type="NCBI Taxonomy" id="1328754"/>
    <lineage>
        <taxon>Eukaryota</taxon>
        <taxon>Fungi</taxon>
        <taxon>Dikarya</taxon>
        <taxon>Basidiomycota</taxon>
        <taxon>Agaricomycotina</taxon>
        <taxon>Agaricomycetes</taxon>
        <taxon>Agaricomycetidae</taxon>
        <taxon>Boletales</taxon>
        <taxon>Boletineae</taxon>
        <taxon>Boletaceae</taxon>
        <taxon>Boletoideae</taxon>
        <taxon>Boletus</taxon>
    </lineage>
</organism>
<evidence type="ECO:0000313" key="11">
    <source>
        <dbReference type="Proteomes" id="UP001194468"/>
    </source>
</evidence>
<feature type="domain" description="Lumazine-binding" evidence="9">
    <location>
        <begin position="102"/>
        <end position="206"/>
    </location>
</feature>
<dbReference type="Proteomes" id="UP001194468">
    <property type="component" value="Unassembled WGS sequence"/>
</dbReference>
<evidence type="ECO:0000313" key="10">
    <source>
        <dbReference type="EMBL" id="KAF8445658.1"/>
    </source>
</evidence>
<dbReference type="InterPro" id="IPR023366">
    <property type="entry name" value="ATP_synth_asu-like_sf"/>
</dbReference>
<dbReference type="FunFam" id="2.40.30.20:FF:000004">
    <property type="entry name" value="Riboflavin synthase, alpha subunit"/>
    <property type="match status" value="1"/>
</dbReference>
<dbReference type="EC" id="2.5.1.9" evidence="3"/>
<dbReference type="InterPro" id="IPR026017">
    <property type="entry name" value="Lumazine-bd_dom"/>
</dbReference>
<dbReference type="PANTHER" id="PTHR21098:SF0">
    <property type="entry name" value="RIBOFLAVIN SYNTHASE"/>
    <property type="match status" value="1"/>
</dbReference>
<dbReference type="InterPro" id="IPR001783">
    <property type="entry name" value="Lumazine-bd"/>
</dbReference>
<evidence type="ECO:0000256" key="2">
    <source>
        <dbReference type="ARBA" id="ARBA00004887"/>
    </source>
</evidence>
<keyword evidence="5" id="KW-0686">Riboflavin biosynthesis</keyword>
<evidence type="ECO:0000256" key="6">
    <source>
        <dbReference type="ARBA" id="ARBA00022679"/>
    </source>
</evidence>
<feature type="domain" description="Lumazine-binding" evidence="9">
    <location>
        <begin position="1"/>
        <end position="101"/>
    </location>
</feature>
<dbReference type="SUPFAM" id="SSF63380">
    <property type="entry name" value="Riboflavin synthase domain-like"/>
    <property type="match status" value="2"/>
</dbReference>
<evidence type="ECO:0000256" key="3">
    <source>
        <dbReference type="ARBA" id="ARBA00012827"/>
    </source>
</evidence>
<comment type="pathway">
    <text evidence="2">Cofactor biosynthesis; riboflavin biosynthesis; riboflavin from 2-hydroxy-3-oxobutyl phosphate and 5-amino-6-(D-ribitylamino)uracil: step 2/2.</text>
</comment>
<feature type="repeat" description="Lumazine-binding" evidence="8">
    <location>
        <begin position="102"/>
        <end position="206"/>
    </location>
</feature>
<evidence type="ECO:0000256" key="4">
    <source>
        <dbReference type="ARBA" id="ARBA00013950"/>
    </source>
</evidence>
<proteinExistence type="predicted"/>
<sequence length="240" mass="26129">MFTGLIEHLGTISSIQRDAGGCTLIISDSAPILADCHIGDSIAVNGACLTVTEFDKVPLGGYFRVWLANETLDRTDLGDRKTGEQVNLERAMLAHVRFGGHFVQAHVDTTATIIRREHDGDSLRLWFQLPEPTADRPSLMPYLIPKGYIAIDGASLTLTEVNDSQRIFGVMLVQHTQEKIALARKADGARVNIEVDMVGKYVRKSVIAALGGGSEDGMRRLVEKAVENVVAEQTKSTSVV</sequence>
<evidence type="ECO:0000256" key="5">
    <source>
        <dbReference type="ARBA" id="ARBA00022619"/>
    </source>
</evidence>
<dbReference type="Pfam" id="PF00677">
    <property type="entry name" value="Lum_binding"/>
    <property type="match status" value="2"/>
</dbReference>
<comment type="function">
    <text evidence="1">Catalyzes the dismutation of two molecules of 6,7-dimethyl-8-ribityllumazine, resulting in the formation of riboflavin and 5-amino-6-(D-ribitylamino)uracil.</text>
</comment>
<evidence type="ECO:0000256" key="8">
    <source>
        <dbReference type="PROSITE-ProRule" id="PRU00524"/>
    </source>
</evidence>
<keyword evidence="7" id="KW-0677">Repeat</keyword>
<reference evidence="10" key="1">
    <citation type="submission" date="2019-10" db="EMBL/GenBank/DDBJ databases">
        <authorList>
            <consortium name="DOE Joint Genome Institute"/>
            <person name="Kuo A."/>
            <person name="Miyauchi S."/>
            <person name="Kiss E."/>
            <person name="Drula E."/>
            <person name="Kohler A."/>
            <person name="Sanchez-Garcia M."/>
            <person name="Andreopoulos B."/>
            <person name="Barry K.W."/>
            <person name="Bonito G."/>
            <person name="Buee M."/>
            <person name="Carver A."/>
            <person name="Chen C."/>
            <person name="Cichocki N."/>
            <person name="Clum A."/>
            <person name="Culley D."/>
            <person name="Crous P.W."/>
            <person name="Fauchery L."/>
            <person name="Girlanda M."/>
            <person name="Hayes R."/>
            <person name="Keri Z."/>
            <person name="LaButti K."/>
            <person name="Lipzen A."/>
            <person name="Lombard V."/>
            <person name="Magnuson J."/>
            <person name="Maillard F."/>
            <person name="Morin E."/>
            <person name="Murat C."/>
            <person name="Nolan M."/>
            <person name="Ohm R."/>
            <person name="Pangilinan J."/>
            <person name="Pereira M."/>
            <person name="Perotto S."/>
            <person name="Peter M."/>
            <person name="Riley R."/>
            <person name="Sitrit Y."/>
            <person name="Stielow B."/>
            <person name="Szollosi G."/>
            <person name="Zifcakova L."/>
            <person name="Stursova M."/>
            <person name="Spatafora J.W."/>
            <person name="Tedersoo L."/>
            <person name="Vaario L.-M."/>
            <person name="Yamada A."/>
            <person name="Yan M."/>
            <person name="Wang P."/>
            <person name="Xu J."/>
            <person name="Bruns T."/>
            <person name="Baldrian P."/>
            <person name="Vilgalys R."/>
            <person name="Henrissat B."/>
            <person name="Grigoriev I.V."/>
            <person name="Hibbett D."/>
            <person name="Nagy L.G."/>
            <person name="Martin F.M."/>
        </authorList>
    </citation>
    <scope>NUCLEOTIDE SEQUENCE</scope>
    <source>
        <strain evidence="10">BED1</strain>
    </source>
</reference>
<evidence type="ECO:0000256" key="1">
    <source>
        <dbReference type="ARBA" id="ARBA00002803"/>
    </source>
</evidence>
<gene>
    <name evidence="10" type="ORF">L210DRAFT_962759</name>
</gene>
<evidence type="ECO:0000256" key="7">
    <source>
        <dbReference type="ARBA" id="ARBA00022737"/>
    </source>
</evidence>
<dbReference type="NCBIfam" id="NF006767">
    <property type="entry name" value="PRK09289.1"/>
    <property type="match status" value="1"/>
</dbReference>
<dbReference type="EMBL" id="WHUW01000005">
    <property type="protein sequence ID" value="KAF8445658.1"/>
    <property type="molecule type" value="Genomic_DNA"/>
</dbReference>
<comment type="caution">
    <text evidence="10">The sequence shown here is derived from an EMBL/GenBank/DDBJ whole genome shotgun (WGS) entry which is preliminary data.</text>
</comment>
<dbReference type="AlphaFoldDB" id="A0AAD4C1A2"/>
<feature type="repeat" description="Lumazine-binding" evidence="8">
    <location>
        <begin position="1"/>
        <end position="101"/>
    </location>
</feature>
<dbReference type="CDD" id="cd00402">
    <property type="entry name" value="Riboflavin_synthase_like"/>
    <property type="match status" value="1"/>
</dbReference>
<dbReference type="GO" id="GO:0009231">
    <property type="term" value="P:riboflavin biosynthetic process"/>
    <property type="evidence" value="ECO:0007669"/>
    <property type="project" value="UniProtKB-KW"/>
</dbReference>
<keyword evidence="6" id="KW-0808">Transferase</keyword>
<name>A0AAD4C1A2_BOLED</name>